<organism evidence="1 2">
    <name type="scientific">Xenorhabdus innexi</name>
    <dbReference type="NCBI Taxonomy" id="290109"/>
    <lineage>
        <taxon>Bacteria</taxon>
        <taxon>Pseudomonadati</taxon>
        <taxon>Pseudomonadota</taxon>
        <taxon>Gammaproteobacteria</taxon>
        <taxon>Enterobacterales</taxon>
        <taxon>Morganellaceae</taxon>
        <taxon>Xenorhabdus</taxon>
    </lineage>
</organism>
<protein>
    <submittedName>
        <fullName evidence="1">Uncharacterized protein</fullName>
    </submittedName>
</protein>
<dbReference type="Proteomes" id="UP000196435">
    <property type="component" value="Unassembled WGS sequence"/>
</dbReference>
<sequence length="67" mass="7710">MAPDDAQKILLDVELSPENNHAKFLYDYIDGNRYKKCLSLSPKTDKDFIENLAILHRRTADLNSMKA</sequence>
<dbReference type="AlphaFoldDB" id="A0A1N6N268"/>
<name>A0A1N6N268_9GAMM</name>
<proteinExistence type="predicted"/>
<evidence type="ECO:0000313" key="2">
    <source>
        <dbReference type="Proteomes" id="UP000196435"/>
    </source>
</evidence>
<reference evidence="2" key="1">
    <citation type="submission" date="2016-12" db="EMBL/GenBank/DDBJ databases">
        <authorList>
            <person name="Gaudriault S."/>
        </authorList>
    </citation>
    <scope>NUCLEOTIDE SEQUENCE [LARGE SCALE GENOMIC DNA]</scope>
    <source>
        <strain evidence="2">HGB1681 (deposited as PTA-6826 in the American Type Culture Collection)</strain>
    </source>
</reference>
<evidence type="ECO:0000313" key="1">
    <source>
        <dbReference type="EMBL" id="SIP75149.1"/>
    </source>
</evidence>
<accession>A0A1N6N268</accession>
<gene>
    <name evidence="1" type="ORF">XIS1_940013</name>
</gene>
<dbReference type="EMBL" id="FTLG01000241">
    <property type="protein sequence ID" value="SIP75149.1"/>
    <property type="molecule type" value="Genomic_DNA"/>
</dbReference>